<reference evidence="2 3" key="1">
    <citation type="submission" date="2022-04" db="EMBL/GenBank/DDBJ databases">
        <title>Gracilibacillus sp. isolated from saltern.</title>
        <authorList>
            <person name="Won M."/>
            <person name="Lee C.-M."/>
            <person name="Woen H.-Y."/>
            <person name="Kwon S.-W."/>
        </authorList>
    </citation>
    <scope>NUCLEOTIDE SEQUENCE [LARGE SCALE GENOMIC DNA]</scope>
    <source>
        <strain evidence="2 3">SSWR10-1</strain>
    </source>
</reference>
<dbReference type="CDD" id="cd01293">
    <property type="entry name" value="Bact_CD"/>
    <property type="match status" value="1"/>
</dbReference>
<dbReference type="InterPro" id="IPR032466">
    <property type="entry name" value="Metal_Hydrolase"/>
</dbReference>
<dbReference type="Gene3D" id="2.30.40.10">
    <property type="entry name" value="Urease, subunit C, domain 1"/>
    <property type="match status" value="1"/>
</dbReference>
<organism evidence="2 3">
    <name type="scientific">Gracilibacillus caseinilyticus</name>
    <dbReference type="NCBI Taxonomy" id="2932256"/>
    <lineage>
        <taxon>Bacteria</taxon>
        <taxon>Bacillati</taxon>
        <taxon>Bacillota</taxon>
        <taxon>Bacilli</taxon>
        <taxon>Bacillales</taxon>
        <taxon>Bacillaceae</taxon>
        <taxon>Gracilibacillus</taxon>
    </lineage>
</organism>
<proteinExistence type="predicted"/>
<feature type="domain" description="Amidohydrolase 3" evidence="1">
    <location>
        <begin position="109"/>
        <end position="409"/>
    </location>
</feature>
<dbReference type="Gene3D" id="3.20.20.140">
    <property type="entry name" value="Metal-dependent hydrolases"/>
    <property type="match status" value="1"/>
</dbReference>
<name>A0ABY4F152_9BACI</name>
<sequence length="446" mass="49916">MNESITLFNASLPLQEVGQLYSITIRDGVYQKVEEQSGFVKREGLSFRELENDFSQVKDVDAEGRIVLPSFVDMHTHLDKAYSLKEVPNKSGTLFEAIENYHQKAHTFTPEMIKQRVYRQALESLSYGTTHIRTHVNFELDISPQLALDKLAAVIEVKEALRDVLTIQIVPMLSDVASCTKEQYEVIQQAIDLGIDGIGGAPHLRANPEENIDALMRLAVDNGKFLDLHVDENDDPNVCTIEPLIKKTIAYNMQGQVTAGHLCSLAAMNHEKANRLIEGMAEASIHAVTLPGANMYLQGRFDQGVVRRGVTRIKELINGGVTIATASDNVHDPFHPFGRGDLVQIGLLTAYAGHLASETELLHLLRMMTTMPGRIFGLEHEIKEGAMADFVVVDSTDMYDLFASMAPTRYLFRKDRWLNGFKTVRMINDPFLEDKWKSMEAASVKI</sequence>
<keyword evidence="3" id="KW-1185">Reference proteome</keyword>
<dbReference type="InterPro" id="IPR013108">
    <property type="entry name" value="Amidohydro_3"/>
</dbReference>
<dbReference type="SUPFAM" id="SSF51556">
    <property type="entry name" value="Metallo-dependent hydrolases"/>
    <property type="match status" value="1"/>
</dbReference>
<dbReference type="Pfam" id="PF07969">
    <property type="entry name" value="Amidohydro_3"/>
    <property type="match status" value="1"/>
</dbReference>
<evidence type="ECO:0000313" key="3">
    <source>
        <dbReference type="Proteomes" id="UP000831782"/>
    </source>
</evidence>
<dbReference type="InterPro" id="IPR052349">
    <property type="entry name" value="Metallo-hydrolase_Enzymes"/>
</dbReference>
<dbReference type="PANTHER" id="PTHR32027:SF0">
    <property type="entry name" value="CYTOSINE DEAMINASE"/>
    <property type="match status" value="1"/>
</dbReference>
<dbReference type="RefSeq" id="WP_244722901.1">
    <property type="nucleotide sequence ID" value="NZ_CP095072.1"/>
</dbReference>
<evidence type="ECO:0000259" key="1">
    <source>
        <dbReference type="Pfam" id="PF07969"/>
    </source>
</evidence>
<evidence type="ECO:0000313" key="2">
    <source>
        <dbReference type="EMBL" id="UOQ49910.1"/>
    </source>
</evidence>
<accession>A0ABY4F152</accession>
<protein>
    <submittedName>
        <fullName evidence="2">Amidohydrolase family protein</fullName>
    </submittedName>
</protein>
<dbReference type="PANTHER" id="PTHR32027">
    <property type="entry name" value="CYTOSINE DEAMINASE"/>
    <property type="match status" value="1"/>
</dbReference>
<dbReference type="EMBL" id="CP095072">
    <property type="protein sequence ID" value="UOQ49910.1"/>
    <property type="molecule type" value="Genomic_DNA"/>
</dbReference>
<gene>
    <name evidence="2" type="ORF">MUN88_07540</name>
</gene>
<dbReference type="Proteomes" id="UP000831782">
    <property type="component" value="Chromosome"/>
</dbReference>
<dbReference type="InterPro" id="IPR011059">
    <property type="entry name" value="Metal-dep_hydrolase_composite"/>
</dbReference>